<feature type="transmembrane region" description="Helical" evidence="1">
    <location>
        <begin position="145"/>
        <end position="168"/>
    </location>
</feature>
<accession>A0A7W7U0E6</accession>
<keyword evidence="1" id="KW-0472">Membrane</keyword>
<dbReference type="EMBL" id="JACHJY010000005">
    <property type="protein sequence ID" value="MBB4982719.1"/>
    <property type="molecule type" value="Genomic_DNA"/>
</dbReference>
<evidence type="ECO:0000256" key="1">
    <source>
        <dbReference type="SAM" id="Phobius"/>
    </source>
</evidence>
<evidence type="ECO:0000313" key="2">
    <source>
        <dbReference type="EMBL" id="MBB4982719.1"/>
    </source>
</evidence>
<name>A0A7W7U0E6_9ACTN</name>
<feature type="transmembrane region" description="Helical" evidence="1">
    <location>
        <begin position="115"/>
        <end position="133"/>
    </location>
</feature>
<feature type="transmembrane region" description="Helical" evidence="1">
    <location>
        <begin position="63"/>
        <end position="82"/>
    </location>
</feature>
<dbReference type="InterPro" id="IPR025671">
    <property type="entry name" value="HXXEE"/>
</dbReference>
<dbReference type="Proteomes" id="UP000582643">
    <property type="component" value="Unassembled WGS sequence"/>
</dbReference>
<dbReference type="AlphaFoldDB" id="A0A7W7U0E6"/>
<keyword evidence="3" id="KW-1185">Reference proteome</keyword>
<organism evidence="2 3">
    <name type="scientific">Streptomyces nymphaeiformis</name>
    <dbReference type="NCBI Taxonomy" id="2663842"/>
    <lineage>
        <taxon>Bacteria</taxon>
        <taxon>Bacillati</taxon>
        <taxon>Actinomycetota</taxon>
        <taxon>Actinomycetes</taxon>
        <taxon>Kitasatosporales</taxon>
        <taxon>Streptomycetaceae</taxon>
        <taxon>Streptomyces</taxon>
    </lineage>
</organism>
<reference evidence="2 3" key="1">
    <citation type="submission" date="2020-08" db="EMBL/GenBank/DDBJ databases">
        <title>Genomic Encyclopedia of Type Strains, Phase III (KMG-III): the genomes of soil and plant-associated and newly described type strains.</title>
        <authorList>
            <person name="Whitman W."/>
        </authorList>
    </citation>
    <scope>NUCLEOTIDE SEQUENCE [LARGE SCALE GENOMIC DNA]</scope>
    <source>
        <strain evidence="2 3">SFB5A</strain>
    </source>
</reference>
<evidence type="ECO:0008006" key="4">
    <source>
        <dbReference type="Google" id="ProtNLM"/>
    </source>
</evidence>
<dbReference type="RefSeq" id="WP_116158598.1">
    <property type="nucleotide sequence ID" value="NZ_JACHJY010000005.1"/>
</dbReference>
<proteinExistence type="predicted"/>
<protein>
    <recommendedName>
        <fullName evidence="4">HXXEE domain-containing protein</fullName>
    </recommendedName>
</protein>
<dbReference type="Pfam" id="PF13787">
    <property type="entry name" value="HXXEE"/>
    <property type="match status" value="1"/>
</dbReference>
<sequence>MTDTRLDPLVTYGLFLAWAVHDAEELARGPRWLRENLPGLRERFPGVPERVWKAMESVDEREFAAAVGVMAVVVASAAVAGARSGGRSGFYQGAVTGFGLHGLVHLAQAAVARDVTPGAATSPLVVIPFSLWARGRLRRAGVLRPVSAGGVAAGLAVAAGATVVAHGLGRRLAARF</sequence>
<feature type="transmembrane region" description="Helical" evidence="1">
    <location>
        <begin position="89"/>
        <end position="109"/>
    </location>
</feature>
<gene>
    <name evidence="2" type="ORF">GGE06_003651</name>
</gene>
<evidence type="ECO:0000313" key="3">
    <source>
        <dbReference type="Proteomes" id="UP000582643"/>
    </source>
</evidence>
<keyword evidence="1" id="KW-0812">Transmembrane</keyword>
<comment type="caution">
    <text evidence="2">The sequence shown here is derived from an EMBL/GenBank/DDBJ whole genome shotgun (WGS) entry which is preliminary data.</text>
</comment>
<keyword evidence="1" id="KW-1133">Transmembrane helix</keyword>